<keyword evidence="16" id="KW-0614">Plasmid</keyword>
<geneLocation type="plasmid" evidence="16 18">
    <name>p1</name>
</geneLocation>
<accession>A0A0S4U8U7</accession>
<keyword evidence="3" id="KW-0238">DNA-binding</keyword>
<organism evidence="8">
    <name type="scientific">Ralstonia solanacearum</name>
    <name type="common">Pseudomonas solanacearum</name>
    <dbReference type="NCBI Taxonomy" id="305"/>
    <lineage>
        <taxon>Bacteria</taxon>
        <taxon>Pseudomonadati</taxon>
        <taxon>Pseudomonadota</taxon>
        <taxon>Betaproteobacteria</taxon>
        <taxon>Burkholderiales</taxon>
        <taxon>Burkholderiaceae</taxon>
        <taxon>Ralstonia</taxon>
        <taxon>Ralstonia solanacearum species complex</taxon>
    </lineage>
</organism>
<dbReference type="PANTHER" id="PTHR30537">
    <property type="entry name" value="HTH-TYPE TRANSCRIPTIONAL REGULATOR"/>
    <property type="match status" value="1"/>
</dbReference>
<feature type="compositionally biased region" description="Low complexity" evidence="5">
    <location>
        <begin position="306"/>
        <end position="316"/>
    </location>
</feature>
<evidence type="ECO:0000256" key="4">
    <source>
        <dbReference type="ARBA" id="ARBA00023163"/>
    </source>
</evidence>
<dbReference type="Pfam" id="PF03466">
    <property type="entry name" value="LysR_substrate"/>
    <property type="match status" value="1"/>
</dbReference>
<evidence type="ECO:0000256" key="2">
    <source>
        <dbReference type="ARBA" id="ARBA00023015"/>
    </source>
</evidence>
<reference evidence="16" key="4">
    <citation type="submission" date="2021-10" db="EMBL/GenBank/DDBJ databases">
        <title>Complete genome sequences of five Ralstonia solancearum strains isolated from sunflower.</title>
        <authorList>
            <person name="She X."/>
            <person name="He Z."/>
        </authorList>
    </citation>
    <scope>NUCLEOTIDE SEQUENCE</scope>
    <source>
        <strain evidence="16">RS638</strain>
        <plasmid evidence="16">p1</plasmid>
    </source>
</reference>
<keyword evidence="4" id="KW-0804">Transcription</keyword>
<dbReference type="GO" id="GO:0043565">
    <property type="term" value="F:sequence-specific DNA binding"/>
    <property type="evidence" value="ECO:0007669"/>
    <property type="project" value="TreeGrafter"/>
</dbReference>
<dbReference type="Proteomes" id="UP000262427">
    <property type="component" value="Chromosome MP"/>
</dbReference>
<evidence type="ECO:0000313" key="11">
    <source>
        <dbReference type="EMBL" id="CUV32771.1"/>
    </source>
</evidence>
<dbReference type="InterPro" id="IPR036390">
    <property type="entry name" value="WH_DNA-bd_sf"/>
</dbReference>
<dbReference type="GO" id="GO:0006351">
    <property type="term" value="P:DNA-templated transcription"/>
    <property type="evidence" value="ECO:0007669"/>
    <property type="project" value="TreeGrafter"/>
</dbReference>
<evidence type="ECO:0000256" key="1">
    <source>
        <dbReference type="ARBA" id="ARBA00009437"/>
    </source>
</evidence>
<dbReference type="GO" id="GO:0003700">
    <property type="term" value="F:DNA-binding transcription factor activity"/>
    <property type="evidence" value="ECO:0007669"/>
    <property type="project" value="InterPro"/>
</dbReference>
<dbReference type="InterPro" id="IPR000847">
    <property type="entry name" value="LysR_HTH_N"/>
</dbReference>
<evidence type="ECO:0000313" key="10">
    <source>
        <dbReference type="EMBL" id="CUV30310.1"/>
    </source>
</evidence>
<name>A0A0S4U8U7_RALSL</name>
<feature type="region of interest" description="Disordered" evidence="5">
    <location>
        <begin position="306"/>
        <end position="328"/>
    </location>
</feature>
<dbReference type="EMBL" id="LN899825">
    <property type="protein sequence ID" value="CUV32771.1"/>
    <property type="molecule type" value="Genomic_DNA"/>
</dbReference>
<dbReference type="EMBL" id="CP025742">
    <property type="protein sequence ID" value="AYA49365.1"/>
    <property type="molecule type" value="Genomic_DNA"/>
</dbReference>
<evidence type="ECO:0000313" key="13">
    <source>
        <dbReference type="EMBL" id="CUV46277.1"/>
    </source>
</evidence>
<evidence type="ECO:0000313" key="7">
    <source>
        <dbReference type="EMBL" id="AYA49365.1"/>
    </source>
</evidence>
<dbReference type="Gene3D" id="3.40.190.290">
    <property type="match status" value="1"/>
</dbReference>
<evidence type="ECO:0000256" key="5">
    <source>
        <dbReference type="SAM" id="MobiDB-lite"/>
    </source>
</evidence>
<reference evidence="7" key="2">
    <citation type="submission" date="2018-01" db="EMBL/GenBank/DDBJ databases">
        <title>Ralstonia pseudosolanacearum P824 infects blueberry.</title>
        <authorList>
            <person name="Bocsanczy A.M."/>
            <person name="Norman D.J."/>
        </authorList>
    </citation>
    <scope>NUCLEOTIDE SEQUENCE</scope>
    <source>
        <strain evidence="7">P824</strain>
    </source>
</reference>
<dbReference type="InterPro" id="IPR058163">
    <property type="entry name" value="LysR-type_TF_proteobact-type"/>
</dbReference>
<dbReference type="SUPFAM" id="SSF53850">
    <property type="entry name" value="Periplasmic binding protein-like II"/>
    <property type="match status" value="1"/>
</dbReference>
<evidence type="ECO:0000259" key="6">
    <source>
        <dbReference type="PROSITE" id="PS50931"/>
    </source>
</evidence>
<dbReference type="InterPro" id="IPR005119">
    <property type="entry name" value="LysR_subst-bd"/>
</dbReference>
<dbReference type="Gene3D" id="1.10.10.10">
    <property type="entry name" value="Winged helix-like DNA-binding domain superfamily/Winged helix DNA-binding domain"/>
    <property type="match status" value="1"/>
</dbReference>
<protein>
    <submittedName>
        <fullName evidence="16">LysR family transcriptional regulator</fullName>
    </submittedName>
    <submittedName>
        <fullName evidence="7">Transcriptional regulator CynR</fullName>
    </submittedName>
    <submittedName>
        <fullName evidence="8">Transcriptional regulator, LysR family</fullName>
    </submittedName>
</protein>
<dbReference type="EMBL" id="CP085044">
    <property type="protein sequence ID" value="UZF17087.1"/>
    <property type="molecule type" value="Genomic_DNA"/>
</dbReference>
<dbReference type="PATRIC" id="fig|305.107.peg.2783"/>
<evidence type="ECO:0000313" key="17">
    <source>
        <dbReference type="Proteomes" id="UP000262427"/>
    </source>
</evidence>
<dbReference type="Pfam" id="PF00126">
    <property type="entry name" value="HTH_1"/>
    <property type="match status" value="1"/>
</dbReference>
<dbReference type="PANTHER" id="PTHR30537:SF3">
    <property type="entry name" value="TRANSCRIPTIONAL REGULATORY PROTEIN"/>
    <property type="match status" value="1"/>
</dbReference>
<dbReference type="EMBL" id="LN899820">
    <property type="protein sequence ID" value="CUV55202.1"/>
    <property type="molecule type" value="Genomic_DNA"/>
</dbReference>
<dbReference type="PROSITE" id="PS50931">
    <property type="entry name" value="HTH_LYSR"/>
    <property type="match status" value="1"/>
</dbReference>
<dbReference type="SUPFAM" id="SSF46785">
    <property type="entry name" value="Winged helix' DNA-binding domain"/>
    <property type="match status" value="1"/>
</dbReference>
<dbReference type="EMBL" id="LN899826">
    <property type="protein sequence ID" value="CUV38581.1"/>
    <property type="molecule type" value="Genomic_DNA"/>
</dbReference>
<reference evidence="17" key="3">
    <citation type="submission" date="2018-01" db="EMBL/GenBank/DDBJ databases">
        <title>Raltonia solanacearum P824 infects blueberry.</title>
        <authorList>
            <person name="Bocsanczy A.M."/>
            <person name="Norman D.J."/>
        </authorList>
    </citation>
    <scope>NUCLEOTIDE SEQUENCE [LARGE SCALE GENOMIC DNA]</scope>
    <source>
        <strain evidence="17">P824</strain>
    </source>
</reference>
<evidence type="ECO:0000313" key="14">
    <source>
        <dbReference type="EMBL" id="CUV55202.1"/>
    </source>
</evidence>
<feature type="domain" description="HTH lysR-type" evidence="6">
    <location>
        <begin position="4"/>
        <end position="61"/>
    </location>
</feature>
<evidence type="ECO:0000256" key="3">
    <source>
        <dbReference type="ARBA" id="ARBA00023125"/>
    </source>
</evidence>
<evidence type="ECO:0000313" key="8">
    <source>
        <dbReference type="EMBL" id="CUV18598.1"/>
    </source>
</evidence>
<comment type="similarity">
    <text evidence="1">Belongs to the LysR transcriptional regulatory family.</text>
</comment>
<reference evidence="8" key="1">
    <citation type="submission" date="2015-10" db="EMBL/GenBank/DDBJ databases">
        <authorList>
            <person name="Gilbert D.G."/>
        </authorList>
    </citation>
    <scope>NUCLEOTIDE SEQUENCE</scope>
    <source>
        <strain evidence="8">Phyl III-seqv23</strain>
    </source>
</reference>
<evidence type="ECO:0000313" key="12">
    <source>
        <dbReference type="EMBL" id="CUV38581.1"/>
    </source>
</evidence>
<dbReference type="AlphaFoldDB" id="A0A0S4U8U7"/>
<keyword evidence="2" id="KW-0805">Transcription regulation</keyword>
<evidence type="ECO:0000313" key="15">
    <source>
        <dbReference type="EMBL" id="CUV63336.1"/>
    </source>
</evidence>
<dbReference type="EMBL" id="LN899824">
    <property type="protein sequence ID" value="CUV30310.1"/>
    <property type="molecule type" value="Genomic_DNA"/>
</dbReference>
<dbReference type="EMBL" id="LN899827">
    <property type="protein sequence ID" value="CUV46277.1"/>
    <property type="molecule type" value="Genomic_DNA"/>
</dbReference>
<dbReference type="InterPro" id="IPR036388">
    <property type="entry name" value="WH-like_DNA-bd_sf"/>
</dbReference>
<gene>
    <name evidence="16" type="ORF">LH706_24255</name>
    <name evidence="8" type="ORF">PSS4_v1_690013</name>
    <name evidence="15" type="ORF">RD1301_v1_3340006</name>
    <name evidence="7" type="ORF">RSP824_23700</name>
    <name evidence="9" type="ORF">RUN1744_v1_740006</name>
    <name evidence="10" type="ORF">RUN1985_v1_620098</name>
    <name evidence="14" type="ORF">RUN215_v1_450011</name>
    <name evidence="11" type="ORF">TD1301_v1_190015</name>
    <name evidence="12" type="ORF">TF3108_v1_140076</name>
    <name evidence="13" type="ORF">TO10_v1_540006</name>
</gene>
<dbReference type="EMBL" id="LN899822">
    <property type="protein sequence ID" value="CUV63336.1"/>
    <property type="molecule type" value="Genomic_DNA"/>
</dbReference>
<evidence type="ECO:0000313" key="9">
    <source>
        <dbReference type="EMBL" id="CUV24794.1"/>
    </source>
</evidence>
<evidence type="ECO:0000313" key="16">
    <source>
        <dbReference type="EMBL" id="UZF17087.1"/>
    </source>
</evidence>
<dbReference type="EMBL" id="LN899823">
    <property type="protein sequence ID" value="CUV24794.1"/>
    <property type="molecule type" value="Genomic_DNA"/>
</dbReference>
<dbReference type="EMBL" id="LN899821">
    <property type="protein sequence ID" value="CUV18598.1"/>
    <property type="molecule type" value="Genomic_DNA"/>
</dbReference>
<evidence type="ECO:0000313" key="18">
    <source>
        <dbReference type="Proteomes" id="UP001164049"/>
    </source>
</evidence>
<sequence length="328" mass="35528">MDTLDWNDLRYLLAVARSGSAAGAARALGVSHATALRRIQALEQVVGSPLFDRLQTGYALTESGRRFVAMGEAFERALLDTRREIEGQATELAGTIRFTTTDSLGYSLMPDILAAFRARYPGITVEMKVTNARLDLERREADVMLRVTDAPPPSWVGRRLVRLDAALYAAPAYLDGREPRSLESLDWLMPNSPLGQGAVAEWLRSRIGGARVAASADSFLVLRRLAERGLGAVVLPRFLARQRRLVWLEDVPEDLSVPLWLLTHPDLRHAGRVQAFMEHVAQAIRAACATPEAPAPDDARAWAAGGVASAASAGRSPDPGSGFGPAMP</sequence>
<proteinExistence type="inferred from homology"/>